<reference evidence="2" key="1">
    <citation type="submission" date="2016-07" db="EMBL/GenBank/DDBJ databases">
        <title>De novo transcriptome assembly of four accessions of the metal hyperaccumulator plant Noccaea caerulescens.</title>
        <authorList>
            <person name="Blande D."/>
            <person name="Halimaa P."/>
            <person name="Tervahauta A.I."/>
            <person name="Aarts M.G."/>
            <person name="Karenlampi S.O."/>
        </authorList>
    </citation>
    <scope>NUCLEOTIDE SEQUENCE</scope>
</reference>
<sequence length="72" mass="8133">MPNLSLKPPKGFVAQYTPVNAIDSYRSKKFGKEPGSRANCFNFYDADQLPDLESIGMFPPKIKRKNKVIKAE</sequence>
<protein>
    <submittedName>
        <fullName evidence="2">Uncharacterized protein</fullName>
    </submittedName>
</protein>
<dbReference type="EMBL" id="GEVM01014401">
    <property type="protein sequence ID" value="JAU91537.1"/>
    <property type="molecule type" value="Transcribed_RNA"/>
</dbReference>
<dbReference type="EMBL" id="GEVL01021986">
    <property type="protein sequence ID" value="JAU55355.1"/>
    <property type="molecule type" value="Transcribed_RNA"/>
</dbReference>
<evidence type="ECO:0000313" key="1">
    <source>
        <dbReference type="EMBL" id="JAU55355.1"/>
    </source>
</evidence>
<organism evidence="2">
    <name type="scientific">Noccaea caerulescens</name>
    <name type="common">Alpine penny-cress</name>
    <name type="synonym">Thlaspi caerulescens</name>
    <dbReference type="NCBI Taxonomy" id="107243"/>
    <lineage>
        <taxon>Eukaryota</taxon>
        <taxon>Viridiplantae</taxon>
        <taxon>Streptophyta</taxon>
        <taxon>Embryophyta</taxon>
        <taxon>Tracheophyta</taxon>
        <taxon>Spermatophyta</taxon>
        <taxon>Magnoliopsida</taxon>
        <taxon>eudicotyledons</taxon>
        <taxon>Gunneridae</taxon>
        <taxon>Pentapetalae</taxon>
        <taxon>rosids</taxon>
        <taxon>malvids</taxon>
        <taxon>Brassicales</taxon>
        <taxon>Brassicaceae</taxon>
        <taxon>Coluteocarpeae</taxon>
        <taxon>Noccaea</taxon>
    </lineage>
</organism>
<gene>
    <name evidence="1" type="ORF">LE_TR12735_c0_g1_i1_g.41382</name>
    <name evidence="2" type="ORF">MP_TR26854_c0_g1_i1_g.79932</name>
</gene>
<name>A0A1J3JGS0_NOCCA</name>
<accession>A0A1J3JGS0</accession>
<evidence type="ECO:0000313" key="2">
    <source>
        <dbReference type="EMBL" id="JAU91537.1"/>
    </source>
</evidence>
<proteinExistence type="predicted"/>
<dbReference type="AlphaFoldDB" id="A0A1J3JGS0"/>